<feature type="domain" description="SseB protein N-terminal" evidence="1">
    <location>
        <begin position="21"/>
        <end position="132"/>
    </location>
</feature>
<evidence type="ECO:0000259" key="2">
    <source>
        <dbReference type="Pfam" id="PF14581"/>
    </source>
</evidence>
<gene>
    <name evidence="3" type="ORF">Y10_01470</name>
</gene>
<sequence length="259" mass="28727">MGLFDFFKKKPIAPKFPLNPLEKALMDASSNIEARAHFYHLLLQDNVFTITDGPIADEDLKKGAPLSILALKKGKLPVFTAKERIFDNGYFNKKVSYAQLKGQDLFENTRGAAFILNPFSDYGKELLATEIETMLDGSIFESLKGKSKKIVIKEETKVQLFKPKEIPAPLQNAICTELKKLPEVKAAYLAGIAEKKGEEPHWILGIDTDGDITTASQAVGPATVPFLDGRFIDIIAINPTNEVSDFFASQTDPIYTRET</sequence>
<evidence type="ECO:0008006" key="5">
    <source>
        <dbReference type="Google" id="ProtNLM"/>
    </source>
</evidence>
<evidence type="ECO:0000313" key="3">
    <source>
        <dbReference type="EMBL" id="GLB47779.1"/>
    </source>
</evidence>
<protein>
    <recommendedName>
        <fullName evidence="5">SseB protein N-terminal domain-containing protein</fullName>
    </recommendedName>
</protein>
<dbReference type="InterPro" id="IPR009839">
    <property type="entry name" value="SseB_N"/>
</dbReference>
<comment type="caution">
    <text evidence="3">The sequence shown here is derived from an EMBL/GenBank/DDBJ whole genome shotgun (WGS) entry which is preliminary data.</text>
</comment>
<evidence type="ECO:0000259" key="1">
    <source>
        <dbReference type="Pfam" id="PF07179"/>
    </source>
</evidence>
<dbReference type="RefSeq" id="WP_281763445.1">
    <property type="nucleotide sequence ID" value="NZ_BRVO01000001.1"/>
</dbReference>
<accession>A0ABQ5MEG8</accession>
<organism evidence="3 4">
    <name type="scientific">Neptunitalea lumnitzerae</name>
    <dbReference type="NCBI Taxonomy" id="2965509"/>
    <lineage>
        <taxon>Bacteria</taxon>
        <taxon>Pseudomonadati</taxon>
        <taxon>Bacteroidota</taxon>
        <taxon>Flavobacteriia</taxon>
        <taxon>Flavobacteriales</taxon>
        <taxon>Flavobacteriaceae</taxon>
        <taxon>Neptunitalea</taxon>
    </lineage>
</organism>
<dbReference type="Pfam" id="PF14581">
    <property type="entry name" value="SseB_C"/>
    <property type="match status" value="1"/>
</dbReference>
<evidence type="ECO:0000313" key="4">
    <source>
        <dbReference type="Proteomes" id="UP001143543"/>
    </source>
</evidence>
<keyword evidence="4" id="KW-1185">Reference proteome</keyword>
<name>A0ABQ5MEG8_9FLAO</name>
<reference evidence="3" key="1">
    <citation type="submission" date="2022-07" db="EMBL/GenBank/DDBJ databases">
        <title>Taxonomy of Novel Oxalotrophic and Methylotrophic Bacteria.</title>
        <authorList>
            <person name="Sahin N."/>
            <person name="Tani A."/>
        </authorList>
    </citation>
    <scope>NUCLEOTIDE SEQUENCE</scope>
    <source>
        <strain evidence="3">Y10</strain>
    </source>
</reference>
<dbReference type="EMBL" id="BRVO01000001">
    <property type="protein sequence ID" value="GLB47779.1"/>
    <property type="molecule type" value="Genomic_DNA"/>
</dbReference>
<feature type="domain" description="SseB protein C-terminal" evidence="2">
    <location>
        <begin position="152"/>
        <end position="257"/>
    </location>
</feature>
<proteinExistence type="predicted"/>
<dbReference type="Pfam" id="PF07179">
    <property type="entry name" value="SseB"/>
    <property type="match status" value="1"/>
</dbReference>
<dbReference type="Proteomes" id="UP001143543">
    <property type="component" value="Unassembled WGS sequence"/>
</dbReference>
<dbReference type="InterPro" id="IPR027945">
    <property type="entry name" value="SseB_C"/>
</dbReference>